<proteinExistence type="predicted"/>
<keyword evidence="4" id="KW-1185">Reference proteome</keyword>
<name>A0A401U8V8_9BACT</name>
<dbReference type="PROSITE" id="PS51913">
    <property type="entry name" value="HTH_HARE"/>
    <property type="match status" value="1"/>
</dbReference>
<dbReference type="InterPro" id="IPR007759">
    <property type="entry name" value="Asxl_HARE-HTH"/>
</dbReference>
<dbReference type="Proteomes" id="UP000288227">
    <property type="component" value="Unassembled WGS sequence"/>
</dbReference>
<feature type="domain" description="HTH HARE-type" evidence="2">
    <location>
        <begin position="1"/>
        <end position="78"/>
    </location>
</feature>
<organism evidence="3 4">
    <name type="scientific">Chryseotalea sanaruensis</name>
    <dbReference type="NCBI Taxonomy" id="2482724"/>
    <lineage>
        <taxon>Bacteria</taxon>
        <taxon>Pseudomonadati</taxon>
        <taxon>Bacteroidota</taxon>
        <taxon>Cytophagia</taxon>
        <taxon>Cytophagales</taxon>
        <taxon>Chryseotaleaceae</taxon>
        <taxon>Chryseotalea</taxon>
    </lineage>
</organism>
<dbReference type="GO" id="GO:0006355">
    <property type="term" value="P:regulation of DNA-templated transcription"/>
    <property type="evidence" value="ECO:0007669"/>
    <property type="project" value="InterPro"/>
</dbReference>
<keyword evidence="1" id="KW-0804">Transcription</keyword>
<evidence type="ECO:0000313" key="4">
    <source>
        <dbReference type="Proteomes" id="UP000288227"/>
    </source>
</evidence>
<gene>
    <name evidence="3" type="ORF">SanaruYs_15380</name>
</gene>
<reference evidence="3 4" key="1">
    <citation type="submission" date="2018-11" db="EMBL/GenBank/DDBJ databases">
        <title>Chryseotalea sanarue gen. nov., sp., nov., a member of the family Cytophagaceae, isolated from a brackish lake in Hamamatsu Japan.</title>
        <authorList>
            <person name="Maejima Y."/>
            <person name="Iino T."/>
            <person name="Muraguchi Y."/>
            <person name="Fukuda K."/>
            <person name="Ohkuma M."/>
            <person name="Moriuchi R."/>
            <person name="Dohra H."/>
            <person name="Kimbara K."/>
            <person name="Shintani M."/>
        </authorList>
    </citation>
    <scope>NUCLEOTIDE SEQUENCE [LARGE SCALE GENOMIC DNA]</scope>
    <source>
        <strain evidence="3 4">Ys</strain>
    </source>
</reference>
<dbReference type="AlphaFoldDB" id="A0A401U8V8"/>
<dbReference type="EMBL" id="BHXQ01000002">
    <property type="protein sequence ID" value="GCC51315.1"/>
    <property type="molecule type" value="Genomic_DNA"/>
</dbReference>
<evidence type="ECO:0000259" key="2">
    <source>
        <dbReference type="PROSITE" id="PS51913"/>
    </source>
</evidence>
<protein>
    <recommendedName>
        <fullName evidence="2">HTH HARE-type domain-containing protein</fullName>
    </recommendedName>
</protein>
<evidence type="ECO:0000313" key="3">
    <source>
        <dbReference type="EMBL" id="GCC51315.1"/>
    </source>
</evidence>
<dbReference type="RefSeq" id="WP_127121943.1">
    <property type="nucleotide sequence ID" value="NZ_BHXQ01000002.1"/>
</dbReference>
<dbReference type="OrthoDB" id="5289528at2"/>
<sequence length="307" mass="35796">MTFLELAEKVLLEVKRPLSSSEIWRYAEEKLYTGELGSQGKTPWATLGAQLHVSARDNEKSPFATIGSRPKKFYLKKLKYDKDLLVEEDLEVSGEVEDTMRYSERDLHALLAHFIFYTMESYSKTLDHTKTSKKHYGEWIHPDMVACHFPIDDIKPEVYDLSMAINESPIGFISFEIKKKLSFGNLRESFFQAVSNSSWAHESYLVTSEISTETEFLRELNRLCNSFGIGVILLDIDDPNDSEIFIDAEQRDELDWETINKLAINPDFKDFLVRVKKDVESREIRKEWYDKVESRESLIKFFEKKKG</sequence>
<evidence type="ECO:0000256" key="1">
    <source>
        <dbReference type="ARBA" id="ARBA00023163"/>
    </source>
</evidence>
<accession>A0A401U8V8</accession>
<comment type="caution">
    <text evidence="3">The sequence shown here is derived from an EMBL/GenBank/DDBJ whole genome shotgun (WGS) entry which is preliminary data.</text>
</comment>
<dbReference type="Pfam" id="PF05066">
    <property type="entry name" value="HARE-HTH"/>
    <property type="match status" value="1"/>
</dbReference>